<dbReference type="EMBL" id="VBUT01000002">
    <property type="protein sequence ID" value="TLF81267.1"/>
    <property type="molecule type" value="Genomic_DNA"/>
</dbReference>
<keyword evidence="2" id="KW-0680">Restriction system</keyword>
<evidence type="ECO:0000313" key="6">
    <source>
        <dbReference type="Proteomes" id="UP000306378"/>
    </source>
</evidence>
<dbReference type="Gene3D" id="3.90.220.20">
    <property type="entry name" value="DNA methylase specificity domains"/>
    <property type="match status" value="2"/>
</dbReference>
<keyword evidence="5" id="KW-0540">Nuclease</keyword>
<name>A0A5R8NYA1_9NOCA</name>
<dbReference type="GO" id="GO:0009307">
    <property type="term" value="P:DNA restriction-modification system"/>
    <property type="evidence" value="ECO:0007669"/>
    <property type="project" value="UniProtKB-KW"/>
</dbReference>
<dbReference type="AlphaFoldDB" id="A0A5R8NYA1"/>
<dbReference type="SUPFAM" id="SSF116734">
    <property type="entry name" value="DNA methylase specificity domain"/>
    <property type="match status" value="2"/>
</dbReference>
<reference evidence="5 6" key="1">
    <citation type="submission" date="2019-05" db="EMBL/GenBank/DDBJ databases">
        <title>Genomes sequences of two Nocardia cyriacigeorgica environmental isolates, type strains Nocardia asteroides ATCC 19247 and Nocardia cyriacigeorgica DSM 44484.</title>
        <authorList>
            <person name="Vautrin F."/>
            <person name="Bergeron E."/>
            <person name="Dubost A."/>
            <person name="Abrouk D."/>
            <person name="Rodriguez Nava V."/>
            <person name="Pujic P."/>
        </authorList>
    </citation>
    <scope>NUCLEOTIDE SEQUENCE [LARGE SCALE GENOMIC DNA]</scope>
    <source>
        <strain evidence="5 6">EML 446</strain>
    </source>
</reference>
<dbReference type="InterPro" id="IPR052021">
    <property type="entry name" value="Type-I_RS_S_subunit"/>
</dbReference>
<dbReference type="CDD" id="cd17524">
    <property type="entry name" value="RMtype1_S_EcoUTORF5051P-TRD2-CR2_like"/>
    <property type="match status" value="1"/>
</dbReference>
<evidence type="ECO:0000259" key="4">
    <source>
        <dbReference type="Pfam" id="PF01420"/>
    </source>
</evidence>
<evidence type="ECO:0000256" key="1">
    <source>
        <dbReference type="ARBA" id="ARBA00010923"/>
    </source>
</evidence>
<dbReference type="PANTHER" id="PTHR30408:SF12">
    <property type="entry name" value="TYPE I RESTRICTION ENZYME MJAVIII SPECIFICITY SUBUNIT"/>
    <property type="match status" value="1"/>
</dbReference>
<dbReference type="PANTHER" id="PTHR30408">
    <property type="entry name" value="TYPE-1 RESTRICTION ENZYME ECOKI SPECIFICITY PROTEIN"/>
    <property type="match status" value="1"/>
</dbReference>
<dbReference type="GO" id="GO:0004519">
    <property type="term" value="F:endonuclease activity"/>
    <property type="evidence" value="ECO:0007669"/>
    <property type="project" value="UniProtKB-KW"/>
</dbReference>
<keyword evidence="5" id="KW-0378">Hydrolase</keyword>
<comment type="similarity">
    <text evidence="1">Belongs to the type-I restriction system S methylase family.</text>
</comment>
<protein>
    <submittedName>
        <fullName evidence="5">Restriction endonuclease</fullName>
    </submittedName>
</protein>
<feature type="domain" description="Type I restriction modification DNA specificity" evidence="4">
    <location>
        <begin position="26"/>
        <end position="167"/>
    </location>
</feature>
<dbReference type="InterPro" id="IPR000055">
    <property type="entry name" value="Restrct_endonuc_typeI_TRD"/>
</dbReference>
<keyword evidence="5" id="KW-0255">Endonuclease</keyword>
<keyword evidence="3" id="KW-0238">DNA-binding</keyword>
<dbReference type="GO" id="GO:0003677">
    <property type="term" value="F:DNA binding"/>
    <property type="evidence" value="ECO:0007669"/>
    <property type="project" value="UniProtKB-KW"/>
</dbReference>
<evidence type="ECO:0000256" key="2">
    <source>
        <dbReference type="ARBA" id="ARBA00022747"/>
    </source>
</evidence>
<dbReference type="Proteomes" id="UP000306378">
    <property type="component" value="Unassembled WGS sequence"/>
</dbReference>
<evidence type="ECO:0000313" key="5">
    <source>
        <dbReference type="EMBL" id="TLF81267.1"/>
    </source>
</evidence>
<proteinExistence type="inferred from homology"/>
<accession>A0A5R8NYA1</accession>
<gene>
    <name evidence="5" type="ORF">FEK34_06425</name>
</gene>
<comment type="caution">
    <text evidence="5">The sequence shown here is derived from an EMBL/GenBank/DDBJ whole genome shotgun (WGS) entry which is preliminary data.</text>
</comment>
<sequence>MSAWPIKELAHVATILRIGINPRDIDGDTKYVGLENIESGGRIINVSTAEAAGIESQKYQFTADHILYGKLRPYLAKIARPNFGGVCSTDILPIEPSPAIDRNYLCHFLSQPSMISKANARATGVNLPRINPAELGKFTLPVPPIAVQRRIAEVLDHVDALREKRRKSIALLDELAQSIFLDMFGDPSKPSAWPVRTIGDLTESATYGTAEKAAPSGPIPVLRMNNITYAGRMDLRDLKYLASEPPERYMVRAGDILFNRTNSAELVGKTAVFTGNAPMAYAGYLIRLRANCDNDPDYISSFLNTSYSKRVLRAMCKSIVGMANINAKELKSIRVPQPPYELQRIFAHRLRQLRSQEATHRSHLAHLDTLFSSLQSRAFRGELWQDDLKDL</sequence>
<organism evidence="5 6">
    <name type="scientific">Nocardia cyriacigeorgica</name>
    <dbReference type="NCBI Taxonomy" id="135487"/>
    <lineage>
        <taxon>Bacteria</taxon>
        <taxon>Bacillati</taxon>
        <taxon>Actinomycetota</taxon>
        <taxon>Actinomycetes</taxon>
        <taxon>Mycobacteriales</taxon>
        <taxon>Nocardiaceae</taxon>
        <taxon>Nocardia</taxon>
    </lineage>
</organism>
<dbReference type="InterPro" id="IPR044946">
    <property type="entry name" value="Restrct_endonuc_typeI_TRD_sf"/>
</dbReference>
<evidence type="ECO:0000256" key="3">
    <source>
        <dbReference type="ARBA" id="ARBA00023125"/>
    </source>
</evidence>
<dbReference type="Pfam" id="PF01420">
    <property type="entry name" value="Methylase_S"/>
    <property type="match status" value="2"/>
</dbReference>
<feature type="domain" description="Type I restriction modification DNA specificity" evidence="4">
    <location>
        <begin position="190"/>
        <end position="357"/>
    </location>
</feature>
<dbReference type="RefSeq" id="WP_138446884.1">
    <property type="nucleotide sequence ID" value="NZ_VBUT01000002.1"/>
</dbReference>